<protein>
    <recommendedName>
        <fullName evidence="2">PRC-barrel domain-containing protein</fullName>
    </recommendedName>
</protein>
<accession>A0A6J4UNV1</accession>
<evidence type="ECO:0000313" key="1">
    <source>
        <dbReference type="EMBL" id="CAA9554312.1"/>
    </source>
</evidence>
<reference evidence="1" key="1">
    <citation type="submission" date="2020-02" db="EMBL/GenBank/DDBJ databases">
        <authorList>
            <person name="Meier V. D."/>
        </authorList>
    </citation>
    <scope>NUCLEOTIDE SEQUENCE</scope>
    <source>
        <strain evidence="1">AVDCRST_MAG18</strain>
    </source>
</reference>
<proteinExistence type="predicted"/>
<organism evidence="1">
    <name type="scientific">uncultured Thermomicrobiales bacterium</name>
    <dbReference type="NCBI Taxonomy" id="1645740"/>
    <lineage>
        <taxon>Bacteria</taxon>
        <taxon>Pseudomonadati</taxon>
        <taxon>Thermomicrobiota</taxon>
        <taxon>Thermomicrobia</taxon>
        <taxon>Thermomicrobiales</taxon>
        <taxon>environmental samples</taxon>
    </lineage>
</organism>
<evidence type="ECO:0008006" key="2">
    <source>
        <dbReference type="Google" id="ProtNLM"/>
    </source>
</evidence>
<sequence>MVAQPFGQGNELLALIREGMEVVDAADERVGTVRRVYRGGSDPSAATVAGGAALDDLPDEPVGLRDRLATSGFVEIDTGPLGTDRYATGEQVAALEDGGVRLAVGRDTLARK</sequence>
<name>A0A6J4UNV1_9BACT</name>
<dbReference type="AlphaFoldDB" id="A0A6J4UNV1"/>
<gene>
    <name evidence="1" type="ORF">AVDCRST_MAG18-558</name>
</gene>
<dbReference type="EMBL" id="CADCWN010000041">
    <property type="protein sequence ID" value="CAA9554312.1"/>
    <property type="molecule type" value="Genomic_DNA"/>
</dbReference>